<keyword evidence="2" id="KW-0812">Transmembrane</keyword>
<name>Q2LVV1_SYNAS</name>
<keyword evidence="2" id="KW-0472">Membrane</keyword>
<feature type="compositionally biased region" description="Polar residues" evidence="1">
    <location>
        <begin position="278"/>
        <end position="288"/>
    </location>
</feature>
<dbReference type="Pfam" id="PF07963">
    <property type="entry name" value="N_methyl"/>
    <property type="match status" value="1"/>
</dbReference>
<dbReference type="PROSITE" id="PS00409">
    <property type="entry name" value="PROKAR_NTER_METHYL"/>
    <property type="match status" value="1"/>
</dbReference>
<feature type="region of interest" description="Disordered" evidence="1">
    <location>
        <begin position="213"/>
        <end position="290"/>
    </location>
</feature>
<dbReference type="AlphaFoldDB" id="Q2LVV1"/>
<evidence type="ECO:0000313" key="3">
    <source>
        <dbReference type="EMBL" id="ABC78215.1"/>
    </source>
</evidence>
<dbReference type="InParanoid" id="Q2LVV1"/>
<protein>
    <submittedName>
        <fullName evidence="3">Hypothetical membrane protein</fullName>
    </submittedName>
</protein>
<evidence type="ECO:0000313" key="4">
    <source>
        <dbReference type="Proteomes" id="UP000001933"/>
    </source>
</evidence>
<keyword evidence="4" id="KW-1185">Reference proteome</keyword>
<dbReference type="Proteomes" id="UP000001933">
    <property type="component" value="Chromosome"/>
</dbReference>
<dbReference type="InterPro" id="IPR012902">
    <property type="entry name" value="N_methyl_site"/>
</dbReference>
<evidence type="ECO:0000256" key="2">
    <source>
        <dbReference type="SAM" id="Phobius"/>
    </source>
</evidence>
<dbReference type="EMBL" id="CP000252">
    <property type="protein sequence ID" value="ABC78215.1"/>
    <property type="molecule type" value="Genomic_DNA"/>
</dbReference>
<dbReference type="NCBIfam" id="TIGR02532">
    <property type="entry name" value="IV_pilin_GFxxxE"/>
    <property type="match status" value="1"/>
</dbReference>
<sequence length="375" mass="38394">MHGYSKYFKSSHGFTLIEILIAMAIGLVILGALYGVFTMQNKTLSNQEQIVEMQQNARAAMDLLTREISMAGYNPKNISDTTSPRISAATANSISFVVDLNGDGDTADSNENITYDIYTSNGVKCLGRTTSGSKQPAVEHIENMNLTYLLSDGTETTTPNSTQLESIVKVRVSVTAVSAKPDSNTGNYMTYTLTSEIVPRNLALSGANLAFSTPSSSGSGGSEGGESGSDNGGSTDGGESGSDGGGATDDGGSEGGESGVDDGGSTDDGGSGSDTGSLTDPTIANISPVSGGAVTKGTTVSFCADITHPSGVDHVTLWVGEDSATNDIATTGSGDRYCGSFKVPSGKGKIVIFKFVTVDDTGASHTSSEYSVTTN</sequence>
<dbReference type="InterPro" id="IPR013783">
    <property type="entry name" value="Ig-like_fold"/>
</dbReference>
<dbReference type="eggNOG" id="COG4966">
    <property type="taxonomic scope" value="Bacteria"/>
</dbReference>
<feature type="transmembrane region" description="Helical" evidence="2">
    <location>
        <begin position="12"/>
        <end position="37"/>
    </location>
</feature>
<gene>
    <name evidence="3" type="ORF">SYN_01757</name>
</gene>
<accession>Q2LVV1</accession>
<dbReference type="Gene3D" id="2.60.40.10">
    <property type="entry name" value="Immunoglobulins"/>
    <property type="match status" value="1"/>
</dbReference>
<dbReference type="KEGG" id="sat:SYN_01757"/>
<dbReference type="HOGENOM" id="CLU_737554_0_0_7"/>
<dbReference type="OrthoDB" id="5405832at2"/>
<evidence type="ECO:0000256" key="1">
    <source>
        <dbReference type="SAM" id="MobiDB-lite"/>
    </source>
</evidence>
<organism evidence="3 4">
    <name type="scientific">Syntrophus aciditrophicus (strain SB)</name>
    <dbReference type="NCBI Taxonomy" id="56780"/>
    <lineage>
        <taxon>Bacteria</taxon>
        <taxon>Pseudomonadati</taxon>
        <taxon>Thermodesulfobacteriota</taxon>
        <taxon>Syntrophia</taxon>
        <taxon>Syntrophales</taxon>
        <taxon>Syntrophaceae</taxon>
        <taxon>Syntrophus</taxon>
    </lineage>
</organism>
<reference evidence="3 4" key="1">
    <citation type="journal article" date="2007" name="Proc. Natl. Acad. Sci. U.S.A.">
        <title>The genome of Syntrophus aciditrophicus: life at the thermodynamic limit of microbial growth.</title>
        <authorList>
            <person name="McInerney M.J."/>
            <person name="Rohlin L."/>
            <person name="Mouttaki H."/>
            <person name="Kim U."/>
            <person name="Krupp R.S."/>
            <person name="Rios-Hernandez L."/>
            <person name="Sieber J."/>
            <person name="Struchtemeyer C.G."/>
            <person name="Bhattacharyya A."/>
            <person name="Campbell J.W."/>
            <person name="Gunsalus R.P."/>
        </authorList>
    </citation>
    <scope>NUCLEOTIDE SEQUENCE [LARGE SCALE GENOMIC DNA]</scope>
    <source>
        <strain evidence="3 4">SB</strain>
    </source>
</reference>
<keyword evidence="2" id="KW-1133">Transmembrane helix</keyword>
<dbReference type="RefSeq" id="WP_011418234.1">
    <property type="nucleotide sequence ID" value="NC_007759.1"/>
</dbReference>
<dbReference type="STRING" id="56780.SYN_01757"/>
<feature type="compositionally biased region" description="Gly residues" evidence="1">
    <location>
        <begin position="218"/>
        <end position="273"/>
    </location>
</feature>
<proteinExistence type="predicted"/>